<reference evidence="10" key="1">
    <citation type="journal article" date="2019" name="Int. J. Syst. Evol. Microbiol.">
        <title>The Global Catalogue of Microorganisms (GCM) 10K type strain sequencing project: providing services to taxonomists for standard genome sequencing and annotation.</title>
        <authorList>
            <consortium name="The Broad Institute Genomics Platform"/>
            <consortium name="The Broad Institute Genome Sequencing Center for Infectious Disease"/>
            <person name="Wu L."/>
            <person name="Ma J."/>
        </authorList>
    </citation>
    <scope>NUCLEOTIDE SEQUENCE [LARGE SCALE GENOMIC DNA]</scope>
    <source>
        <strain evidence="10">KCTC 52366</strain>
    </source>
</reference>
<name>A0ABV7GRQ8_9RHOB</name>
<dbReference type="PRINTS" id="PR00956">
    <property type="entry name" value="FLGMOTORFLIN"/>
</dbReference>
<dbReference type="Proteomes" id="UP001595632">
    <property type="component" value="Unassembled WGS sequence"/>
</dbReference>
<gene>
    <name evidence="9" type="ORF">ACFOGP_03455</name>
</gene>
<dbReference type="InterPro" id="IPR036429">
    <property type="entry name" value="SpoA-like_sf"/>
</dbReference>
<dbReference type="PANTHER" id="PTHR43484:SF1">
    <property type="entry name" value="FLAGELLAR MOTOR SWITCH PROTEIN FLIN"/>
    <property type="match status" value="1"/>
</dbReference>
<dbReference type="Gene3D" id="2.30.330.10">
    <property type="entry name" value="SpoA-like"/>
    <property type="match status" value="1"/>
</dbReference>
<keyword evidence="5" id="KW-0145">Chemotaxis</keyword>
<protein>
    <recommendedName>
        <fullName evidence="3">Flagellar motor switch protein FliN</fullName>
    </recommendedName>
</protein>
<dbReference type="Pfam" id="PF01052">
    <property type="entry name" value="FliMN_C"/>
    <property type="match status" value="1"/>
</dbReference>
<evidence type="ECO:0000256" key="6">
    <source>
        <dbReference type="ARBA" id="ARBA00022779"/>
    </source>
</evidence>
<dbReference type="RefSeq" id="WP_275632002.1">
    <property type="nucleotide sequence ID" value="NZ_JARGYD010000002.1"/>
</dbReference>
<keyword evidence="6" id="KW-0283">Flagellar rotation</keyword>
<evidence type="ECO:0000256" key="1">
    <source>
        <dbReference type="ARBA" id="ARBA00004413"/>
    </source>
</evidence>
<feature type="domain" description="Flagellar motor switch protein FliN-like C-terminal" evidence="8">
    <location>
        <begin position="32"/>
        <end position="102"/>
    </location>
</feature>
<evidence type="ECO:0000256" key="4">
    <source>
        <dbReference type="ARBA" id="ARBA00022475"/>
    </source>
</evidence>
<keyword evidence="10" id="KW-1185">Reference proteome</keyword>
<proteinExistence type="inferred from homology"/>
<keyword evidence="7" id="KW-0472">Membrane</keyword>
<dbReference type="InterPro" id="IPR001172">
    <property type="entry name" value="FliN_T3SS_HrcQb"/>
</dbReference>
<comment type="similarity">
    <text evidence="2">Belongs to the FliN/MopA/SpaO family.</text>
</comment>
<evidence type="ECO:0000313" key="9">
    <source>
        <dbReference type="EMBL" id="MFC3141747.1"/>
    </source>
</evidence>
<evidence type="ECO:0000259" key="8">
    <source>
        <dbReference type="Pfam" id="PF01052"/>
    </source>
</evidence>
<organism evidence="9 10">
    <name type="scientific">Psychromarinibacter halotolerans</name>
    <dbReference type="NCBI Taxonomy" id="1775175"/>
    <lineage>
        <taxon>Bacteria</taxon>
        <taxon>Pseudomonadati</taxon>
        <taxon>Pseudomonadota</taxon>
        <taxon>Alphaproteobacteria</taxon>
        <taxon>Rhodobacterales</taxon>
        <taxon>Paracoccaceae</taxon>
        <taxon>Psychromarinibacter</taxon>
    </lineage>
</organism>
<evidence type="ECO:0000313" key="10">
    <source>
        <dbReference type="Proteomes" id="UP001595632"/>
    </source>
</evidence>
<accession>A0ABV7GRQ8</accession>
<keyword evidence="9" id="KW-0966">Cell projection</keyword>
<keyword evidence="9" id="KW-0969">Cilium</keyword>
<comment type="subcellular location">
    <subcellularLocation>
        <location evidence="1">Cell membrane</location>
        <topology evidence="1">Peripheral membrane protein</topology>
        <orientation evidence="1">Cytoplasmic side</orientation>
    </subcellularLocation>
</comment>
<evidence type="ECO:0000256" key="3">
    <source>
        <dbReference type="ARBA" id="ARBA00021897"/>
    </source>
</evidence>
<keyword evidence="4" id="KW-1003">Cell membrane</keyword>
<keyword evidence="9" id="KW-0282">Flagellum</keyword>
<dbReference type="InterPro" id="IPR051469">
    <property type="entry name" value="FliN/MopA/SpaO"/>
</dbReference>
<comment type="caution">
    <text evidence="9">The sequence shown here is derived from an EMBL/GenBank/DDBJ whole genome shotgun (WGS) entry which is preliminary data.</text>
</comment>
<evidence type="ECO:0000256" key="5">
    <source>
        <dbReference type="ARBA" id="ARBA00022500"/>
    </source>
</evidence>
<sequence>MTDDSNSLLKDIAAEEIKKADVQSNGQGVNAMLNVSLSVQVVLGEARMPVSQLLSLSRGSVVELDRRIGQPLDVMINDRLVARGDLVKVGEDGLGITLTEIVKDYVMGTH</sequence>
<dbReference type="SUPFAM" id="SSF101801">
    <property type="entry name" value="Surface presentation of antigens (SPOA)"/>
    <property type="match status" value="1"/>
</dbReference>
<dbReference type="PANTHER" id="PTHR43484">
    <property type="match status" value="1"/>
</dbReference>
<evidence type="ECO:0000256" key="2">
    <source>
        <dbReference type="ARBA" id="ARBA00009226"/>
    </source>
</evidence>
<dbReference type="EMBL" id="JBHRTB010000010">
    <property type="protein sequence ID" value="MFC3141747.1"/>
    <property type="molecule type" value="Genomic_DNA"/>
</dbReference>
<dbReference type="InterPro" id="IPR001543">
    <property type="entry name" value="FliN-like_C"/>
</dbReference>
<evidence type="ECO:0000256" key="7">
    <source>
        <dbReference type="ARBA" id="ARBA00023136"/>
    </source>
</evidence>